<accession>A0A3Q3XAU8</accession>
<evidence type="ECO:0000259" key="7">
    <source>
        <dbReference type="PROSITE" id="PS51192"/>
    </source>
</evidence>
<comment type="similarity">
    <text evidence="4">Belongs to the DEAD box helicase family.</text>
</comment>
<dbReference type="GO" id="GO:0003723">
    <property type="term" value="F:RNA binding"/>
    <property type="evidence" value="ECO:0007669"/>
    <property type="project" value="UniProtKB-UniRule"/>
</dbReference>
<evidence type="ECO:0000256" key="1">
    <source>
        <dbReference type="ARBA" id="ARBA00022741"/>
    </source>
</evidence>
<dbReference type="AlphaFoldDB" id="A0A3Q3XAU8"/>
<dbReference type="SUPFAM" id="SSF52540">
    <property type="entry name" value="P-loop containing nucleoside triphosphate hydrolases"/>
    <property type="match status" value="1"/>
</dbReference>
<dbReference type="Ensembl" id="ENSMMOT00000019782.1">
    <property type="protein sequence ID" value="ENSMMOP00000019456.1"/>
    <property type="gene ID" value="ENSMMOG00000014757.1"/>
</dbReference>
<dbReference type="GO" id="GO:0003724">
    <property type="term" value="F:RNA helicase activity"/>
    <property type="evidence" value="ECO:0007669"/>
    <property type="project" value="UniProtKB-EC"/>
</dbReference>
<dbReference type="GO" id="GO:0005524">
    <property type="term" value="F:ATP binding"/>
    <property type="evidence" value="ECO:0007669"/>
    <property type="project" value="UniProtKB-UniRule"/>
</dbReference>
<evidence type="ECO:0000313" key="9">
    <source>
        <dbReference type="Proteomes" id="UP000261620"/>
    </source>
</evidence>
<sequence>FYSYPCYRYLGEEEDGVSKECRSQALLAKLQQKAKEKQKQTVTKQRQSLTGEQTEQQDTKKKKRSHRSQEPQPHKRRKLEAGLQLHSDNHDQPVRNRKEDTKSEKQKIKKKKDQSGLLLDKLTGHDQIYLNYFKLTSVSINPESICSQVHRVLPQWLAQPDLIQRDIKGNLVPIADITGLSAQLVNKLHNNGIPHFFPVQKEVIPAILESAQQGLLVGRGGYKPRDICVSAPTGSGKTLAFVLPVIQVLMERVVCEVRALAVLPTKELAQQVFRVFTTYAEGTSLRAVMLAGQKSFAAEQALLSEHRGGVRRSLADIVVATPGRLVDHINKNSSFCLEHLRFLIIDEADRMIDSMHQAWLAQVVKAAYRSGSGPVTTSIFGRTEPACVTAAR</sequence>
<feature type="compositionally biased region" description="Basic and acidic residues" evidence="6">
    <location>
        <begin position="87"/>
        <end position="106"/>
    </location>
</feature>
<reference evidence="8" key="1">
    <citation type="submission" date="2025-08" db="UniProtKB">
        <authorList>
            <consortium name="Ensembl"/>
        </authorList>
    </citation>
    <scope>IDENTIFICATION</scope>
</reference>
<comment type="domain">
    <text evidence="5">The Q motif is unique to and characteristic of the DEAD box family of RNA helicases and controls ATP binding and hydrolysis.</text>
</comment>
<dbReference type="InterPro" id="IPR027417">
    <property type="entry name" value="P-loop_NTPase"/>
</dbReference>
<feature type="domain" description="Helicase ATP-binding" evidence="7">
    <location>
        <begin position="218"/>
        <end position="392"/>
    </location>
</feature>
<keyword evidence="3 4" id="KW-0067">ATP-binding</keyword>
<keyword evidence="9" id="KW-1185">Reference proteome</keyword>
<dbReference type="OMA" id="HRPRDIC"/>
<dbReference type="InterPro" id="IPR000629">
    <property type="entry name" value="RNA-helicase_DEAD-box_CS"/>
</dbReference>
<evidence type="ECO:0000256" key="3">
    <source>
        <dbReference type="ARBA" id="ARBA00022840"/>
    </source>
</evidence>
<dbReference type="InterPro" id="IPR014001">
    <property type="entry name" value="Helicase_ATP-bd"/>
</dbReference>
<dbReference type="PROSITE" id="PS00039">
    <property type="entry name" value="DEAD_ATP_HELICASE"/>
    <property type="match status" value="1"/>
</dbReference>
<reference evidence="8" key="2">
    <citation type="submission" date="2025-09" db="UniProtKB">
        <authorList>
            <consortium name="Ensembl"/>
        </authorList>
    </citation>
    <scope>IDENTIFICATION</scope>
</reference>
<protein>
    <recommendedName>
        <fullName evidence="5">ATP-dependent RNA helicase</fullName>
        <ecNumber evidence="5">3.6.4.13</ecNumber>
    </recommendedName>
</protein>
<keyword evidence="5" id="KW-0694">RNA-binding</keyword>
<evidence type="ECO:0000313" key="8">
    <source>
        <dbReference type="Ensembl" id="ENSMMOP00000019456.1"/>
    </source>
</evidence>
<keyword evidence="2 4" id="KW-0378">Hydrolase</keyword>
<dbReference type="InterPro" id="IPR011545">
    <property type="entry name" value="DEAD/DEAH_box_helicase_dom"/>
</dbReference>
<organism evidence="8 9">
    <name type="scientific">Mola mola</name>
    <name type="common">Ocean sunfish</name>
    <name type="synonym">Tetraodon mola</name>
    <dbReference type="NCBI Taxonomy" id="94237"/>
    <lineage>
        <taxon>Eukaryota</taxon>
        <taxon>Metazoa</taxon>
        <taxon>Chordata</taxon>
        <taxon>Craniata</taxon>
        <taxon>Vertebrata</taxon>
        <taxon>Euteleostomi</taxon>
        <taxon>Actinopterygii</taxon>
        <taxon>Neopterygii</taxon>
        <taxon>Teleostei</taxon>
        <taxon>Neoteleostei</taxon>
        <taxon>Acanthomorphata</taxon>
        <taxon>Eupercaria</taxon>
        <taxon>Tetraodontiformes</taxon>
        <taxon>Molidae</taxon>
        <taxon>Mola</taxon>
    </lineage>
</organism>
<dbReference type="CDD" id="cd17956">
    <property type="entry name" value="DEADc_DDX51"/>
    <property type="match status" value="1"/>
</dbReference>
<feature type="compositionally biased region" description="Polar residues" evidence="6">
    <location>
        <begin position="41"/>
        <end position="56"/>
    </location>
</feature>
<dbReference type="Pfam" id="PF00270">
    <property type="entry name" value="DEAD"/>
    <property type="match status" value="1"/>
</dbReference>
<dbReference type="Gene3D" id="3.40.50.300">
    <property type="entry name" value="P-loop containing nucleotide triphosphate hydrolases"/>
    <property type="match status" value="1"/>
</dbReference>
<evidence type="ECO:0000256" key="5">
    <source>
        <dbReference type="RuleBase" id="RU365068"/>
    </source>
</evidence>
<evidence type="ECO:0000256" key="4">
    <source>
        <dbReference type="RuleBase" id="RU000492"/>
    </source>
</evidence>
<keyword evidence="1 4" id="KW-0547">Nucleotide-binding</keyword>
<evidence type="ECO:0000256" key="2">
    <source>
        <dbReference type="ARBA" id="ARBA00022801"/>
    </source>
</evidence>
<proteinExistence type="inferred from homology"/>
<dbReference type="STRING" id="94237.ENSMMOP00000019456"/>
<evidence type="ECO:0000256" key="6">
    <source>
        <dbReference type="SAM" id="MobiDB-lite"/>
    </source>
</evidence>
<dbReference type="Proteomes" id="UP000261620">
    <property type="component" value="Unplaced"/>
</dbReference>
<comment type="function">
    <text evidence="5">RNA helicase.</text>
</comment>
<dbReference type="GO" id="GO:0016787">
    <property type="term" value="F:hydrolase activity"/>
    <property type="evidence" value="ECO:0007669"/>
    <property type="project" value="UniProtKB-KW"/>
</dbReference>
<keyword evidence="4" id="KW-0347">Helicase</keyword>
<comment type="catalytic activity">
    <reaction evidence="5">
        <text>ATP + H2O = ADP + phosphate + H(+)</text>
        <dbReference type="Rhea" id="RHEA:13065"/>
        <dbReference type="ChEBI" id="CHEBI:15377"/>
        <dbReference type="ChEBI" id="CHEBI:15378"/>
        <dbReference type="ChEBI" id="CHEBI:30616"/>
        <dbReference type="ChEBI" id="CHEBI:43474"/>
        <dbReference type="ChEBI" id="CHEBI:456216"/>
        <dbReference type="EC" id="3.6.4.13"/>
    </reaction>
</comment>
<dbReference type="PROSITE" id="PS51192">
    <property type="entry name" value="HELICASE_ATP_BIND_1"/>
    <property type="match status" value="1"/>
</dbReference>
<dbReference type="PANTHER" id="PTHR24031">
    <property type="entry name" value="RNA HELICASE"/>
    <property type="match status" value="1"/>
</dbReference>
<dbReference type="EC" id="3.6.4.13" evidence="5"/>
<name>A0A3Q3XAU8_MOLML</name>
<dbReference type="SMART" id="SM00487">
    <property type="entry name" value="DEXDc"/>
    <property type="match status" value="1"/>
</dbReference>
<feature type="region of interest" description="Disordered" evidence="6">
    <location>
        <begin position="30"/>
        <end position="113"/>
    </location>
</feature>